<sequence length="124" mass="13601">MNSASDLDPGQLVFQTTSVPFASEPLAIRQQQLPFNDQPLAISASICSRPARVQDSSRPVPFQLEVHSLVVRFHQSTKLKLSLATSADDDVDDTKGNSHRGDRRKRVVKGIINVEEFGEGASSR</sequence>
<comment type="caution">
    <text evidence="2">The sequence shown here is derived from an EMBL/GenBank/DDBJ whole genome shotgun (WGS) entry which is preliminary data.</text>
</comment>
<evidence type="ECO:0000313" key="3">
    <source>
        <dbReference type="Proteomes" id="UP000266723"/>
    </source>
</evidence>
<reference evidence="2 3" key="1">
    <citation type="journal article" date="2020" name="BMC Genomics">
        <title>Intraspecific diversification of the crop wild relative Brassica cretica Lam. using demographic model selection.</title>
        <authorList>
            <person name="Kioukis A."/>
            <person name="Michalopoulou V.A."/>
            <person name="Briers L."/>
            <person name="Pirintsos S."/>
            <person name="Studholme D.J."/>
            <person name="Pavlidis P."/>
            <person name="Sarris P.F."/>
        </authorList>
    </citation>
    <scope>NUCLEOTIDE SEQUENCE [LARGE SCALE GENOMIC DNA]</scope>
    <source>
        <strain evidence="3">cv. PFS-1207/04</strain>
    </source>
</reference>
<dbReference type="EMBL" id="QGKV02000832">
    <property type="protein sequence ID" value="KAF3551072.1"/>
    <property type="molecule type" value="Genomic_DNA"/>
</dbReference>
<gene>
    <name evidence="2" type="ORF">DY000_02002645</name>
</gene>
<organism evidence="2 3">
    <name type="scientific">Brassica cretica</name>
    <name type="common">Mustard</name>
    <dbReference type="NCBI Taxonomy" id="69181"/>
    <lineage>
        <taxon>Eukaryota</taxon>
        <taxon>Viridiplantae</taxon>
        <taxon>Streptophyta</taxon>
        <taxon>Embryophyta</taxon>
        <taxon>Tracheophyta</taxon>
        <taxon>Spermatophyta</taxon>
        <taxon>Magnoliopsida</taxon>
        <taxon>eudicotyledons</taxon>
        <taxon>Gunneridae</taxon>
        <taxon>Pentapetalae</taxon>
        <taxon>rosids</taxon>
        <taxon>malvids</taxon>
        <taxon>Brassicales</taxon>
        <taxon>Brassicaceae</taxon>
        <taxon>Brassiceae</taxon>
        <taxon>Brassica</taxon>
    </lineage>
</organism>
<feature type="region of interest" description="Disordered" evidence="1">
    <location>
        <begin position="84"/>
        <end position="103"/>
    </location>
</feature>
<keyword evidence="3" id="KW-1185">Reference proteome</keyword>
<evidence type="ECO:0000256" key="1">
    <source>
        <dbReference type="SAM" id="MobiDB-lite"/>
    </source>
</evidence>
<dbReference type="Proteomes" id="UP000266723">
    <property type="component" value="Unassembled WGS sequence"/>
</dbReference>
<accession>A0ABQ7CJ78</accession>
<evidence type="ECO:0000313" key="2">
    <source>
        <dbReference type="EMBL" id="KAF3551072.1"/>
    </source>
</evidence>
<name>A0ABQ7CJ78_BRACR</name>
<proteinExistence type="predicted"/>
<protein>
    <submittedName>
        <fullName evidence="2">Uncharacterized protein</fullName>
    </submittedName>
</protein>